<organism evidence="1 2">
    <name type="scientific">Arthrobacter echini</name>
    <dbReference type="NCBI Taxonomy" id="1529066"/>
    <lineage>
        <taxon>Bacteria</taxon>
        <taxon>Bacillati</taxon>
        <taxon>Actinomycetota</taxon>
        <taxon>Actinomycetes</taxon>
        <taxon>Micrococcales</taxon>
        <taxon>Micrococcaceae</taxon>
        <taxon>Arthrobacter</taxon>
    </lineage>
</organism>
<gene>
    <name evidence="1" type="ORF">FQ377_01120</name>
</gene>
<dbReference type="OrthoDB" id="4820988at2"/>
<dbReference type="Gene3D" id="3.40.50.720">
    <property type="entry name" value="NAD(P)-binding Rossmann-like Domain"/>
    <property type="match status" value="1"/>
</dbReference>
<dbReference type="AlphaFoldDB" id="A0A5D0XTV9"/>
<protein>
    <submittedName>
        <fullName evidence="1">Reductase</fullName>
    </submittedName>
</protein>
<reference evidence="1 2" key="1">
    <citation type="submission" date="2019-08" db="EMBL/GenBank/DDBJ databases">
        <title>Genone of Arthrobacter echini P9.</title>
        <authorList>
            <person name="Bowman J.P."/>
        </authorList>
    </citation>
    <scope>NUCLEOTIDE SEQUENCE [LARGE SCALE GENOMIC DNA]</scope>
    <source>
        <strain evidence="1 2">P9</strain>
    </source>
</reference>
<evidence type="ECO:0000313" key="1">
    <source>
        <dbReference type="EMBL" id="TYD00099.1"/>
    </source>
</evidence>
<dbReference type="SUPFAM" id="SSF51735">
    <property type="entry name" value="NAD(P)-binding Rossmann-fold domains"/>
    <property type="match status" value="1"/>
</dbReference>
<keyword evidence="2" id="KW-1185">Reference proteome</keyword>
<dbReference type="RefSeq" id="WP_148599406.1">
    <property type="nucleotide sequence ID" value="NZ_VSLD01000001.1"/>
</dbReference>
<sequence length="341" mass="36185">MGRAIILGGTGVIGLAVARHLVGAGWDVEVAARDASRVPADLLAAGASFTAFERRDGAGVAAVLSPGADLLVDCLAFTRADACLVLPHLGGVGSTVMLSSKAVYVDAEGRHVNSSQAPRFAAAIREDNPVMTPRHIDHRSAEGYGSNKVAAEQAYLESGHPVSVIRASKVHGVGALPAREWHVVRRVLDRRGAVLLRVPHAVNHTSAAVNIAALVQVVAEVPGARILNSADPDAPSVVEIVRTIAARLGHEWQEVVQDRAADDRLGRTPWDAAAPIVLDLSAALELGYRPVGDYASTIGPTVDWLVDEARRQGIAPMQPTDFFENDFDYGAEDRFLAARRH</sequence>
<dbReference type="EMBL" id="VSLD01000001">
    <property type="protein sequence ID" value="TYD00099.1"/>
    <property type="molecule type" value="Genomic_DNA"/>
</dbReference>
<dbReference type="InterPro" id="IPR036291">
    <property type="entry name" value="NAD(P)-bd_dom_sf"/>
</dbReference>
<evidence type="ECO:0000313" key="2">
    <source>
        <dbReference type="Proteomes" id="UP000323410"/>
    </source>
</evidence>
<proteinExistence type="predicted"/>
<dbReference type="Proteomes" id="UP000323410">
    <property type="component" value="Unassembled WGS sequence"/>
</dbReference>
<comment type="caution">
    <text evidence="1">The sequence shown here is derived from an EMBL/GenBank/DDBJ whole genome shotgun (WGS) entry which is preliminary data.</text>
</comment>
<accession>A0A5D0XTV9</accession>
<name>A0A5D0XTV9_9MICC</name>